<dbReference type="Proteomes" id="UP000813444">
    <property type="component" value="Unassembled WGS sequence"/>
</dbReference>
<protein>
    <submittedName>
        <fullName evidence="1">Uncharacterized protein</fullName>
    </submittedName>
</protein>
<dbReference type="EMBL" id="JAGPNK010000011">
    <property type="protein sequence ID" value="KAH7311206.1"/>
    <property type="molecule type" value="Genomic_DNA"/>
</dbReference>
<organism evidence="1 2">
    <name type="scientific">Stachybotrys elegans</name>
    <dbReference type="NCBI Taxonomy" id="80388"/>
    <lineage>
        <taxon>Eukaryota</taxon>
        <taxon>Fungi</taxon>
        <taxon>Dikarya</taxon>
        <taxon>Ascomycota</taxon>
        <taxon>Pezizomycotina</taxon>
        <taxon>Sordariomycetes</taxon>
        <taxon>Hypocreomycetidae</taxon>
        <taxon>Hypocreales</taxon>
        <taxon>Stachybotryaceae</taxon>
        <taxon>Stachybotrys</taxon>
    </lineage>
</organism>
<evidence type="ECO:0000313" key="2">
    <source>
        <dbReference type="Proteomes" id="UP000813444"/>
    </source>
</evidence>
<accession>A0A8K0SFT0</accession>
<proteinExistence type="predicted"/>
<reference evidence="1" key="1">
    <citation type="journal article" date="2021" name="Nat. Commun.">
        <title>Genetic determinants of endophytism in the Arabidopsis root mycobiome.</title>
        <authorList>
            <person name="Mesny F."/>
            <person name="Miyauchi S."/>
            <person name="Thiergart T."/>
            <person name="Pickel B."/>
            <person name="Atanasova L."/>
            <person name="Karlsson M."/>
            <person name="Huettel B."/>
            <person name="Barry K.W."/>
            <person name="Haridas S."/>
            <person name="Chen C."/>
            <person name="Bauer D."/>
            <person name="Andreopoulos W."/>
            <person name="Pangilinan J."/>
            <person name="LaButti K."/>
            <person name="Riley R."/>
            <person name="Lipzen A."/>
            <person name="Clum A."/>
            <person name="Drula E."/>
            <person name="Henrissat B."/>
            <person name="Kohler A."/>
            <person name="Grigoriev I.V."/>
            <person name="Martin F.M."/>
            <person name="Hacquard S."/>
        </authorList>
    </citation>
    <scope>NUCLEOTIDE SEQUENCE</scope>
    <source>
        <strain evidence="1">MPI-CAGE-CH-0235</strain>
    </source>
</reference>
<comment type="caution">
    <text evidence="1">The sequence shown here is derived from an EMBL/GenBank/DDBJ whole genome shotgun (WGS) entry which is preliminary data.</text>
</comment>
<gene>
    <name evidence="1" type="ORF">B0I35DRAFT_514056</name>
</gene>
<dbReference type="AlphaFoldDB" id="A0A8K0SFT0"/>
<sequence length="235" mass="26420">MTYQDSDPYSQPQPQAIFLYTAPLRNQRKLFKKPVDVIGHWAVCIDGWCYELTRNGEGANKTEPKYSMKPSTEQAWLEKKRRQERLNDKVLVGYTTRYFSPTDIETIAQLVWQKSLRGKYVVDENNCQVFVRLLIELIGDPTTKVNFPSYFDKWVKTAGISRDAAVLLFAAGASTIAATASLAATPVDPTGTAAAGFAISTMNVLRTTSSLILDRRSKEKFIEKSQKELRAQLGL</sequence>
<name>A0A8K0SFT0_9HYPO</name>
<dbReference type="OrthoDB" id="5243409at2759"/>
<keyword evidence="2" id="KW-1185">Reference proteome</keyword>
<evidence type="ECO:0000313" key="1">
    <source>
        <dbReference type="EMBL" id="KAH7311206.1"/>
    </source>
</evidence>